<dbReference type="AlphaFoldDB" id="A0A7W3JT88"/>
<dbReference type="EMBL" id="JACGWU010000001">
    <property type="protein sequence ID" value="MBA8828805.1"/>
    <property type="molecule type" value="Genomic_DNA"/>
</dbReference>
<accession>A0A7W3JT88</accession>
<protein>
    <submittedName>
        <fullName evidence="3">Uncharacterized protein</fullName>
    </submittedName>
</protein>
<organism evidence="3 4">
    <name type="scientific">Alpinimonas psychrophila</name>
    <dbReference type="NCBI Taxonomy" id="748908"/>
    <lineage>
        <taxon>Bacteria</taxon>
        <taxon>Bacillati</taxon>
        <taxon>Actinomycetota</taxon>
        <taxon>Actinomycetes</taxon>
        <taxon>Micrococcales</taxon>
        <taxon>Microbacteriaceae</taxon>
        <taxon>Alpinimonas</taxon>
    </lineage>
</organism>
<feature type="region of interest" description="Disordered" evidence="1">
    <location>
        <begin position="225"/>
        <end position="246"/>
    </location>
</feature>
<keyword evidence="2" id="KW-0472">Membrane</keyword>
<comment type="caution">
    <text evidence="3">The sequence shown here is derived from an EMBL/GenBank/DDBJ whole genome shotgun (WGS) entry which is preliminary data.</text>
</comment>
<evidence type="ECO:0000313" key="4">
    <source>
        <dbReference type="Proteomes" id="UP000524237"/>
    </source>
</evidence>
<sequence length="246" mass="26830">MQWLNDIQDWFLASENRNTVLTGIILFISMILALVIGALIGNSVSKRHIRSSDDLAKAAVIAALIDAATEASVWNGLSPQEQIMSDRAVGQIDVRVRLMPVKGAAAAADWAAHQLSEMKRTSATFGYQLDPVVAEFRDRLLLWVNSPGRANKIFARDLERWAYQSVQPEAAAAASQDAWVAEQYTQEHQQDGLSNLLGNAPVPVASTASAPVVQSETEQLLDDVDGLSALRPPANDEDDQNLPRVF</sequence>
<keyword evidence="4" id="KW-1185">Reference proteome</keyword>
<reference evidence="3 4" key="1">
    <citation type="submission" date="2020-07" db="EMBL/GenBank/DDBJ databases">
        <title>Sequencing the genomes of 1000 actinobacteria strains.</title>
        <authorList>
            <person name="Klenk H.-P."/>
        </authorList>
    </citation>
    <scope>NUCLEOTIDE SEQUENCE [LARGE SCALE GENOMIC DNA]</scope>
    <source>
        <strain evidence="3 4">DSM 23737</strain>
    </source>
</reference>
<evidence type="ECO:0000256" key="1">
    <source>
        <dbReference type="SAM" id="MobiDB-lite"/>
    </source>
</evidence>
<gene>
    <name evidence="3" type="ORF">FB555_000876</name>
</gene>
<dbReference type="RefSeq" id="WP_182484169.1">
    <property type="nucleotide sequence ID" value="NZ_JACGWU010000001.1"/>
</dbReference>
<proteinExistence type="predicted"/>
<evidence type="ECO:0000313" key="3">
    <source>
        <dbReference type="EMBL" id="MBA8828805.1"/>
    </source>
</evidence>
<evidence type="ECO:0000256" key="2">
    <source>
        <dbReference type="SAM" id="Phobius"/>
    </source>
</evidence>
<name>A0A7W3JT88_9MICO</name>
<keyword evidence="2" id="KW-0812">Transmembrane</keyword>
<feature type="transmembrane region" description="Helical" evidence="2">
    <location>
        <begin position="20"/>
        <end position="40"/>
    </location>
</feature>
<keyword evidence="2" id="KW-1133">Transmembrane helix</keyword>
<dbReference type="Proteomes" id="UP000524237">
    <property type="component" value="Unassembled WGS sequence"/>
</dbReference>